<evidence type="ECO:0000256" key="2">
    <source>
        <dbReference type="RuleBase" id="RU000363"/>
    </source>
</evidence>
<evidence type="ECO:0000313" key="4">
    <source>
        <dbReference type="Proteomes" id="UP000077271"/>
    </source>
</evidence>
<dbReference type="SUPFAM" id="SSF51735">
    <property type="entry name" value="NAD(P)-binding Rossmann-fold domains"/>
    <property type="match status" value="1"/>
</dbReference>
<comment type="caution">
    <text evidence="3">The sequence shown here is derived from an EMBL/GenBank/DDBJ whole genome shotgun (WGS) entry which is preliminary data.</text>
</comment>
<dbReference type="Proteomes" id="UP000077271">
    <property type="component" value="Unassembled WGS sequence"/>
</dbReference>
<proteinExistence type="inferred from homology"/>
<comment type="similarity">
    <text evidence="1 2">Belongs to the short-chain dehydrogenases/reductases (SDR) family.</text>
</comment>
<protein>
    <submittedName>
        <fullName evidence="3">3-ketoacyl-ACP reductase</fullName>
    </submittedName>
</protein>
<evidence type="ECO:0000256" key="1">
    <source>
        <dbReference type="ARBA" id="ARBA00006484"/>
    </source>
</evidence>
<dbReference type="OrthoDB" id="9775296at2"/>
<gene>
    <name evidence="3" type="primary">fabG</name>
    <name evidence="3" type="ORF">AWH48_00635</name>
</gene>
<organism evidence="3 4">
    <name type="scientific">Domibacillus aminovorans</name>
    <dbReference type="NCBI Taxonomy" id="29332"/>
    <lineage>
        <taxon>Bacteria</taxon>
        <taxon>Bacillati</taxon>
        <taxon>Bacillota</taxon>
        <taxon>Bacilli</taxon>
        <taxon>Bacillales</taxon>
        <taxon>Bacillaceae</taxon>
        <taxon>Domibacillus</taxon>
    </lineage>
</organism>
<dbReference type="InterPro" id="IPR050259">
    <property type="entry name" value="SDR"/>
</dbReference>
<dbReference type="InterPro" id="IPR036291">
    <property type="entry name" value="NAD(P)-bd_dom_sf"/>
</dbReference>
<dbReference type="Pfam" id="PF00106">
    <property type="entry name" value="adh_short"/>
    <property type="match status" value="1"/>
</dbReference>
<dbReference type="AlphaFoldDB" id="A0A177L2L8"/>
<dbReference type="Gene3D" id="3.40.50.720">
    <property type="entry name" value="NAD(P)-binding Rossmann-like Domain"/>
    <property type="match status" value="1"/>
</dbReference>
<dbReference type="PRINTS" id="PR00081">
    <property type="entry name" value="GDHRDH"/>
</dbReference>
<name>A0A177L2L8_9BACI</name>
<dbReference type="CDD" id="cd05233">
    <property type="entry name" value="SDR_c"/>
    <property type="match status" value="1"/>
</dbReference>
<dbReference type="PANTHER" id="PTHR42879:SF2">
    <property type="entry name" value="3-OXOACYL-[ACYL-CARRIER-PROTEIN] REDUCTASE FABG"/>
    <property type="match status" value="1"/>
</dbReference>
<dbReference type="InterPro" id="IPR002347">
    <property type="entry name" value="SDR_fam"/>
</dbReference>
<reference evidence="3 4" key="1">
    <citation type="submission" date="2016-01" db="EMBL/GenBank/DDBJ databases">
        <title>Investigation of taxonomic status of Bacillus aminovorans.</title>
        <authorList>
            <person name="Verma A."/>
            <person name="Pal Y."/>
            <person name="Krishnamurthi S."/>
        </authorList>
    </citation>
    <scope>NUCLEOTIDE SEQUENCE [LARGE SCALE GENOMIC DNA]</scope>
    <source>
        <strain evidence="3 4">DSM 4337</strain>
    </source>
</reference>
<dbReference type="EMBL" id="LQWZ01000001">
    <property type="protein sequence ID" value="OAH59644.1"/>
    <property type="molecule type" value="Genomic_DNA"/>
</dbReference>
<dbReference type="PANTHER" id="PTHR42879">
    <property type="entry name" value="3-OXOACYL-(ACYL-CARRIER-PROTEIN) REDUCTASE"/>
    <property type="match status" value="1"/>
</dbReference>
<accession>A0A177L2L8</accession>
<sequence length="187" mass="20523">MEGRAAYATADVSSLEQVERAVDKITSELGTADILINNAGIGKFGSFMDIDPKDWKTVIDVNLMGVYYVTRTVLPQLLEKNKGDIINISSTSGLRGTAGSSAYSASKCGLLSLTELLAQEVRKHNIRVSALTPSMFATEFVSKENVQDHDSEKFMQREKLADYMLAQLKLHPSVFIPSSSLWATNPF</sequence>
<dbReference type="RefSeq" id="WP_063974268.1">
    <property type="nucleotide sequence ID" value="NZ_LQWZ01000001.1"/>
</dbReference>
<dbReference type="PRINTS" id="PR00080">
    <property type="entry name" value="SDRFAMILY"/>
</dbReference>
<evidence type="ECO:0000313" key="3">
    <source>
        <dbReference type="EMBL" id="OAH59644.1"/>
    </source>
</evidence>